<dbReference type="InterPro" id="IPR000742">
    <property type="entry name" value="EGF"/>
</dbReference>
<keyword evidence="6" id="KW-1133">Transmembrane helix</keyword>
<evidence type="ECO:0000256" key="2">
    <source>
        <dbReference type="ARBA" id="ARBA00022729"/>
    </source>
</evidence>
<reference evidence="8" key="1">
    <citation type="submission" date="2021-02" db="EMBL/GenBank/DDBJ databases">
        <authorList>
            <person name="Nowell W R."/>
        </authorList>
    </citation>
    <scope>NUCLEOTIDE SEQUENCE</scope>
    <source>
        <strain evidence="8">Ploen Becks lab</strain>
    </source>
</reference>
<keyword evidence="3" id="KW-0677">Repeat</keyword>
<dbReference type="GO" id="GO:0005576">
    <property type="term" value="C:extracellular region"/>
    <property type="evidence" value="ECO:0007669"/>
    <property type="project" value="UniProtKB-SubCell"/>
</dbReference>
<evidence type="ECO:0000313" key="8">
    <source>
        <dbReference type="EMBL" id="CAF0891209.1"/>
    </source>
</evidence>
<evidence type="ECO:0000256" key="5">
    <source>
        <dbReference type="PROSITE-ProRule" id="PRU00076"/>
    </source>
</evidence>
<dbReference type="OrthoDB" id="10045365at2759"/>
<protein>
    <recommendedName>
        <fullName evidence="7">EGF-like domain-containing protein</fullName>
    </recommendedName>
</protein>
<dbReference type="PANTHER" id="PTHR24050">
    <property type="entry name" value="PA14 DOMAIN-CONTAINING PROTEIN"/>
    <property type="match status" value="1"/>
</dbReference>
<dbReference type="SMART" id="SM00179">
    <property type="entry name" value="EGF_CA"/>
    <property type="match status" value="5"/>
</dbReference>
<keyword evidence="4" id="KW-1015">Disulfide bond</keyword>
<dbReference type="InterPro" id="IPR001881">
    <property type="entry name" value="EGF-like_Ca-bd_dom"/>
</dbReference>
<keyword evidence="6" id="KW-0812">Transmembrane</keyword>
<dbReference type="SUPFAM" id="SSF57184">
    <property type="entry name" value="Growth factor receptor domain"/>
    <property type="match status" value="2"/>
</dbReference>
<dbReference type="Proteomes" id="UP000663879">
    <property type="component" value="Unassembled WGS sequence"/>
</dbReference>
<dbReference type="InterPro" id="IPR009030">
    <property type="entry name" value="Growth_fac_rcpt_cys_sf"/>
</dbReference>
<keyword evidence="9" id="KW-1185">Reference proteome</keyword>
<dbReference type="PROSITE" id="PS50026">
    <property type="entry name" value="EGF_3"/>
    <property type="match status" value="3"/>
</dbReference>
<dbReference type="EMBL" id="CAJNOC010001788">
    <property type="protein sequence ID" value="CAF0891209.1"/>
    <property type="molecule type" value="Genomic_DNA"/>
</dbReference>
<proteinExistence type="predicted"/>
<dbReference type="InterPro" id="IPR018097">
    <property type="entry name" value="EGF_Ca-bd_CS"/>
</dbReference>
<accession>A0A813YXU8</accession>
<dbReference type="Gene3D" id="2.10.25.10">
    <property type="entry name" value="Laminin"/>
    <property type="match status" value="6"/>
</dbReference>
<dbReference type="PROSITE" id="PS01187">
    <property type="entry name" value="EGF_CA"/>
    <property type="match status" value="1"/>
</dbReference>
<sequence length="601" mass="66103">MIDFCKTTSNTCDQICTPKINGFDCSCFSGFSLDATTRRCTLSAVITGCSALNCQQVCGLSSSGQAECFCQRGFILNANDKRTCDDVKECQVNNGGCPETCVEKVGSFECTCSKGSKFDTNTQKCLKCSDNTYGLNCNQTCQCSSNSLRCDPVDGCICNPGYKGISCELVINACENFTDPIKQCFSRDGQASFICPFGYQLLTNSTCAPIDNCNPNPCPLVATCSSTIGKFTCNCPSGFIYDDKLGTCVDIDECKTVKCPMKSFCSNKEGSYSCDCDSGYEDLNKNTTLPNCRDIDECALNLSNCIANEICTNMPGSFECNCKNGFVLDEQNGICIQLSSPTVSTTSRSTTTQTNLRPFTKDETGLVLVIVLPIIAVLILSILAGSVCFCWYRVRSQKSSMNQKNIDNAQTPGVSNPVAPQKSMFEKTDNDVDLINFDDDNITDLNRGNQDIFNDDSPSHSAYRTSYLFENKTGPNDDIFKTLEENARNSQKKTIGRPQSVFTGSSFSLPTAYYEQTTPYGDFTGDRSKQYKINDNNIIDENDIKLEDDDDDDSFNAFDNDDDLDDIIEAFNPNVQIPRPKIQINPLKIFKFGPKNTESEN</sequence>
<dbReference type="AlphaFoldDB" id="A0A813YXU8"/>
<name>A0A813YXU8_9BILA</name>
<evidence type="ECO:0000259" key="7">
    <source>
        <dbReference type="PROSITE" id="PS50026"/>
    </source>
</evidence>
<comment type="caution">
    <text evidence="5">Lacks conserved residue(s) required for the propagation of feature annotation.</text>
</comment>
<feature type="domain" description="EGF-like" evidence="7">
    <location>
        <begin position="294"/>
        <end position="332"/>
    </location>
</feature>
<evidence type="ECO:0000256" key="4">
    <source>
        <dbReference type="ARBA" id="ARBA00023157"/>
    </source>
</evidence>
<evidence type="ECO:0000256" key="1">
    <source>
        <dbReference type="ARBA" id="ARBA00022536"/>
    </source>
</evidence>
<evidence type="ECO:0000256" key="3">
    <source>
        <dbReference type="ARBA" id="ARBA00022737"/>
    </source>
</evidence>
<evidence type="ECO:0000313" key="9">
    <source>
        <dbReference type="Proteomes" id="UP000663879"/>
    </source>
</evidence>
<feature type="domain" description="EGF-like" evidence="7">
    <location>
        <begin position="209"/>
        <end position="245"/>
    </location>
</feature>
<dbReference type="PANTHER" id="PTHR24050:SF27">
    <property type="entry name" value="FIBRILLIN-1"/>
    <property type="match status" value="1"/>
</dbReference>
<dbReference type="CDD" id="cd00054">
    <property type="entry name" value="EGF_CA"/>
    <property type="match status" value="3"/>
</dbReference>
<keyword evidence="1 5" id="KW-0245">EGF-like domain</keyword>
<dbReference type="Pfam" id="PF07645">
    <property type="entry name" value="EGF_CA"/>
    <property type="match status" value="3"/>
</dbReference>
<keyword evidence="6" id="KW-0472">Membrane</keyword>
<dbReference type="GO" id="GO:0005509">
    <property type="term" value="F:calcium ion binding"/>
    <property type="evidence" value="ECO:0007669"/>
    <property type="project" value="InterPro"/>
</dbReference>
<comment type="caution">
    <text evidence="8">The sequence shown here is derived from an EMBL/GenBank/DDBJ whole genome shotgun (WGS) entry which is preliminary data.</text>
</comment>
<dbReference type="InterPro" id="IPR000152">
    <property type="entry name" value="EGF-type_Asp/Asn_hydroxyl_site"/>
</dbReference>
<keyword evidence="2" id="KW-0732">Signal</keyword>
<dbReference type="InterPro" id="IPR049883">
    <property type="entry name" value="NOTCH1_EGF-like"/>
</dbReference>
<feature type="transmembrane region" description="Helical" evidence="6">
    <location>
        <begin position="366"/>
        <end position="392"/>
    </location>
</feature>
<feature type="domain" description="EGF-like" evidence="7">
    <location>
        <begin position="250"/>
        <end position="286"/>
    </location>
</feature>
<evidence type="ECO:0000256" key="6">
    <source>
        <dbReference type="SAM" id="Phobius"/>
    </source>
</evidence>
<dbReference type="PROSITE" id="PS00010">
    <property type="entry name" value="ASX_HYDROXYL"/>
    <property type="match status" value="2"/>
</dbReference>
<dbReference type="InterPro" id="IPR052235">
    <property type="entry name" value="Nephronectin_domain"/>
</dbReference>
<dbReference type="FunFam" id="2.10.25.10:FF:000038">
    <property type="entry name" value="Fibrillin 2"/>
    <property type="match status" value="1"/>
</dbReference>
<organism evidence="8 9">
    <name type="scientific">Brachionus calyciflorus</name>
    <dbReference type="NCBI Taxonomy" id="104777"/>
    <lineage>
        <taxon>Eukaryota</taxon>
        <taxon>Metazoa</taxon>
        <taxon>Spiralia</taxon>
        <taxon>Gnathifera</taxon>
        <taxon>Rotifera</taxon>
        <taxon>Eurotatoria</taxon>
        <taxon>Monogononta</taxon>
        <taxon>Pseudotrocha</taxon>
        <taxon>Ploima</taxon>
        <taxon>Brachionidae</taxon>
        <taxon>Brachionus</taxon>
    </lineage>
</organism>
<dbReference type="SMART" id="SM00181">
    <property type="entry name" value="EGF"/>
    <property type="match status" value="7"/>
</dbReference>
<gene>
    <name evidence="8" type="ORF">OXX778_LOCUS10920</name>
</gene>